<proteinExistence type="predicted"/>
<keyword evidence="3" id="KW-1185">Reference proteome</keyword>
<evidence type="ECO:0000313" key="3">
    <source>
        <dbReference type="Proteomes" id="UP000711178"/>
    </source>
</evidence>
<evidence type="ECO:0000313" key="2">
    <source>
        <dbReference type="EMBL" id="MBW8289106.1"/>
    </source>
</evidence>
<accession>A0ABS7FGI8</accession>
<dbReference type="EMBL" id="JAHDTB010000014">
    <property type="protein sequence ID" value="MBW8289106.1"/>
    <property type="molecule type" value="Genomic_DNA"/>
</dbReference>
<comment type="caution">
    <text evidence="2">The sequence shown here is derived from an EMBL/GenBank/DDBJ whole genome shotgun (WGS) entry which is preliminary data.</text>
</comment>
<gene>
    <name evidence="2" type="ORF">KIF53_15845</name>
</gene>
<name>A0ABS7FGI8_9NEIS</name>
<protein>
    <submittedName>
        <fullName evidence="2">Uncharacterized protein</fullName>
    </submittedName>
</protein>
<dbReference type="Proteomes" id="UP000711178">
    <property type="component" value="Unassembled WGS sequence"/>
</dbReference>
<organism evidence="2 3">
    <name type="scientific">Chromobacterium subtsugae</name>
    <dbReference type="NCBI Taxonomy" id="251747"/>
    <lineage>
        <taxon>Bacteria</taxon>
        <taxon>Pseudomonadati</taxon>
        <taxon>Pseudomonadota</taxon>
        <taxon>Betaproteobacteria</taxon>
        <taxon>Neisseriales</taxon>
        <taxon>Chromobacteriaceae</taxon>
        <taxon>Chromobacterium</taxon>
    </lineage>
</organism>
<evidence type="ECO:0000256" key="1">
    <source>
        <dbReference type="SAM" id="Phobius"/>
    </source>
</evidence>
<keyword evidence="1" id="KW-0472">Membrane</keyword>
<keyword evidence="1" id="KW-0812">Transmembrane</keyword>
<reference evidence="2 3" key="1">
    <citation type="submission" date="2021-05" db="EMBL/GenBank/DDBJ databases">
        <title>Draft Whole Genome Sequencing Of Biosensor Chromobacterium violaceum Strain CV026 Reveals A Regulatory RNA In Chromobacterium violaceum Phenotype Regulatory Network.</title>
        <authorList>
            <person name="Hong K.W."/>
            <person name="Chan K.G."/>
            <person name="Chang C.-Y."/>
        </authorList>
    </citation>
    <scope>NUCLEOTIDE SEQUENCE [LARGE SCALE GENOMIC DNA]</scope>
    <source>
        <strain evidence="2 3">ATCC 31532</strain>
    </source>
</reference>
<sequence length="53" mass="6270">MIIYSYLGLCLVVAYMGRHTRLGFLRTMLFSIFMTPVLMMIYLLIAYATDERR</sequence>
<dbReference type="GeneID" id="89685679"/>
<keyword evidence="1" id="KW-1133">Transmembrane helix</keyword>
<feature type="transmembrane region" description="Helical" evidence="1">
    <location>
        <begin position="28"/>
        <end position="48"/>
    </location>
</feature>
<dbReference type="RefSeq" id="WP_162837615.1">
    <property type="nucleotide sequence ID" value="NZ_CP142381.1"/>
</dbReference>